<accession>A0A8S1PK43</accession>
<name>A0A8S1PK43_9CILI</name>
<reference evidence="1" key="1">
    <citation type="submission" date="2021-01" db="EMBL/GenBank/DDBJ databases">
        <authorList>
            <consortium name="Genoscope - CEA"/>
            <person name="William W."/>
        </authorList>
    </citation>
    <scope>NUCLEOTIDE SEQUENCE</scope>
</reference>
<comment type="caution">
    <text evidence="1">The sequence shown here is derived from an EMBL/GenBank/DDBJ whole genome shotgun (WGS) entry which is preliminary data.</text>
</comment>
<sequence>MKTHFALKPKPQQQNQTSHKHLLFFMFIVNSRIIKFIIVKTSDQFHLFHNKIEKPYKFPYKMDQRVQNYRILKRLSYCTIFIRRKLRIP</sequence>
<gene>
    <name evidence="1" type="ORF">PSON_ATCC_30995.1.T0790031</name>
</gene>
<dbReference type="AlphaFoldDB" id="A0A8S1PK43"/>
<organism evidence="1 2">
    <name type="scientific">Paramecium sonneborni</name>
    <dbReference type="NCBI Taxonomy" id="65129"/>
    <lineage>
        <taxon>Eukaryota</taxon>
        <taxon>Sar</taxon>
        <taxon>Alveolata</taxon>
        <taxon>Ciliophora</taxon>
        <taxon>Intramacronucleata</taxon>
        <taxon>Oligohymenophorea</taxon>
        <taxon>Peniculida</taxon>
        <taxon>Parameciidae</taxon>
        <taxon>Paramecium</taxon>
    </lineage>
</organism>
<dbReference type="EMBL" id="CAJJDN010000079">
    <property type="protein sequence ID" value="CAD8102928.1"/>
    <property type="molecule type" value="Genomic_DNA"/>
</dbReference>
<dbReference type="Proteomes" id="UP000692954">
    <property type="component" value="Unassembled WGS sequence"/>
</dbReference>
<proteinExistence type="predicted"/>
<evidence type="ECO:0000313" key="2">
    <source>
        <dbReference type="Proteomes" id="UP000692954"/>
    </source>
</evidence>
<protein>
    <submittedName>
        <fullName evidence="1">Uncharacterized protein</fullName>
    </submittedName>
</protein>
<keyword evidence="2" id="KW-1185">Reference proteome</keyword>
<evidence type="ECO:0000313" key="1">
    <source>
        <dbReference type="EMBL" id="CAD8102928.1"/>
    </source>
</evidence>